<name>X6M5G8_RETFI</name>
<evidence type="ECO:0000313" key="3">
    <source>
        <dbReference type="Proteomes" id="UP000023152"/>
    </source>
</evidence>
<keyword evidence="1" id="KW-0472">Membrane</keyword>
<sequence length="521" mass="60944">MALKSLRCVILQRPGIYVTHSKVIQPWEHTLVNDGLPLLLKRLRKELTEYVHDHVSSDCAINFVQCPLEDFESQAQNKKNISAFGSEEERDETEPEIVLNHPKQYEEGYSQRNLKLIYPAISKQQWYKHQSEFNDPRARWASKMHFSTCLDYYNEEATTYHNSDNKGVKCEWRVGKSEHSKQTSLLYHPSTQQQLLLFHSNHMSIPLASDLERVIRAWKPDTLVLESDFDCLHRLFSDDHDNINLSDHGLSKYWKGSYDIGASIRTMWKQQQQQYEYDDEHQKVEVVLTDWTRDQYKVLLQGARILDLAQSQDCVDTSSNISLLTMLQFVLPSQLLPKMSEKSLKEYYGEILPTNNPHYFHLFEKKNDIFSFTLNSLATTSHGAHTIAPTKILGVFGTAHVQPIIQRLTELTFFIFFFLAIVISKFSFFFLHIFAKKKTLSGSCISHLMLPDTSDQIIWSYKKLCCLSFAILFTKVLLEKFYKYSTQQPLSIFFLKREFGKKKRVLFQQYKFKVLFFSTNV</sequence>
<keyword evidence="3" id="KW-1185">Reference proteome</keyword>
<comment type="caution">
    <text evidence="2">The sequence shown here is derived from an EMBL/GenBank/DDBJ whole genome shotgun (WGS) entry which is preliminary data.</text>
</comment>
<keyword evidence="1" id="KW-0812">Transmembrane</keyword>
<evidence type="ECO:0000313" key="2">
    <source>
        <dbReference type="EMBL" id="ETO09233.1"/>
    </source>
</evidence>
<proteinExistence type="predicted"/>
<dbReference type="EMBL" id="ASPP01024222">
    <property type="protein sequence ID" value="ETO09233.1"/>
    <property type="molecule type" value="Genomic_DNA"/>
</dbReference>
<keyword evidence="1" id="KW-1133">Transmembrane helix</keyword>
<organism evidence="2 3">
    <name type="scientific">Reticulomyxa filosa</name>
    <dbReference type="NCBI Taxonomy" id="46433"/>
    <lineage>
        <taxon>Eukaryota</taxon>
        <taxon>Sar</taxon>
        <taxon>Rhizaria</taxon>
        <taxon>Retaria</taxon>
        <taxon>Foraminifera</taxon>
        <taxon>Monothalamids</taxon>
        <taxon>Reticulomyxidae</taxon>
        <taxon>Reticulomyxa</taxon>
    </lineage>
</organism>
<dbReference type="Proteomes" id="UP000023152">
    <property type="component" value="Unassembled WGS sequence"/>
</dbReference>
<reference evidence="2 3" key="1">
    <citation type="journal article" date="2013" name="Curr. Biol.">
        <title>The Genome of the Foraminiferan Reticulomyxa filosa.</title>
        <authorList>
            <person name="Glockner G."/>
            <person name="Hulsmann N."/>
            <person name="Schleicher M."/>
            <person name="Noegel A.A."/>
            <person name="Eichinger L."/>
            <person name="Gallinger C."/>
            <person name="Pawlowski J."/>
            <person name="Sierra R."/>
            <person name="Euteneuer U."/>
            <person name="Pillet L."/>
            <person name="Moustafa A."/>
            <person name="Platzer M."/>
            <person name="Groth M."/>
            <person name="Szafranski K."/>
            <person name="Schliwa M."/>
        </authorList>
    </citation>
    <scope>NUCLEOTIDE SEQUENCE [LARGE SCALE GENOMIC DNA]</scope>
</reference>
<dbReference type="AlphaFoldDB" id="X6M5G8"/>
<protein>
    <submittedName>
        <fullName evidence="2">Uncharacterized protein</fullName>
    </submittedName>
</protein>
<gene>
    <name evidence="2" type="ORF">RFI_28153</name>
</gene>
<accession>X6M5G8</accession>
<evidence type="ECO:0000256" key="1">
    <source>
        <dbReference type="SAM" id="Phobius"/>
    </source>
</evidence>
<feature type="transmembrane region" description="Helical" evidence="1">
    <location>
        <begin position="411"/>
        <end position="431"/>
    </location>
</feature>